<gene>
    <name evidence="1" type="ORF">HH213_08570</name>
</gene>
<evidence type="ECO:0000313" key="1">
    <source>
        <dbReference type="EMBL" id="QJD90145.1"/>
    </source>
</evidence>
<evidence type="ECO:0000313" key="2">
    <source>
        <dbReference type="Proteomes" id="UP000503117"/>
    </source>
</evidence>
<dbReference type="Gene3D" id="3.30.40.220">
    <property type="match status" value="1"/>
</dbReference>
<keyword evidence="2" id="KW-1185">Reference proteome</keyword>
<organism evidence="1 2">
    <name type="scientific">Duganella dendranthematis</name>
    <dbReference type="NCBI Taxonomy" id="2728021"/>
    <lineage>
        <taxon>Bacteria</taxon>
        <taxon>Pseudomonadati</taxon>
        <taxon>Pseudomonadota</taxon>
        <taxon>Betaproteobacteria</taxon>
        <taxon>Burkholderiales</taxon>
        <taxon>Oxalobacteraceae</taxon>
        <taxon>Telluria group</taxon>
        <taxon>Duganella</taxon>
    </lineage>
</organism>
<dbReference type="EMBL" id="CP051684">
    <property type="protein sequence ID" value="QJD90145.1"/>
    <property type="molecule type" value="Genomic_DNA"/>
</dbReference>
<name>A0ABX6M729_9BURK</name>
<dbReference type="Proteomes" id="UP000503117">
    <property type="component" value="Chromosome"/>
</dbReference>
<dbReference type="RefSeq" id="WP_169111983.1">
    <property type="nucleotide sequence ID" value="NZ_CP051684.1"/>
</dbReference>
<sequence length="240" mass="26176">MQQQGLSESSVKKYGSAVSGPLTAWANANSVLSGSLTDIGDLSTFESIASAIRKLPIFIERDSTGHGMYNAALVKFARYLTSGKPITTASSAIVEVPPPAPTLVSVDAWSHTARRMVKTAQQTTNASNGQEVLQTIKNKNNAFVSEEKFSQYVADLLNHQGFCCAISGLPIHPDNSPNVDDEMKASLDRIDSSGHYEPGNLQVVCKFINRWKGADQNTQFLSLMDGLRKHWQSKLPYKTI</sequence>
<proteinExistence type="predicted"/>
<protein>
    <submittedName>
        <fullName evidence="1">Uncharacterized protein</fullName>
    </submittedName>
</protein>
<accession>A0ABX6M729</accession>
<reference evidence="1 2" key="1">
    <citation type="submission" date="2020-04" db="EMBL/GenBank/DDBJ databases">
        <title>Genome sequencing of novel species.</title>
        <authorList>
            <person name="Heo J."/>
            <person name="Kim S.-J."/>
            <person name="Kim J.-S."/>
            <person name="Hong S.-B."/>
            <person name="Kwon S.-W."/>
        </authorList>
    </citation>
    <scope>NUCLEOTIDE SEQUENCE [LARGE SCALE GENOMIC DNA]</scope>
    <source>
        <strain evidence="1 2">AF9R3</strain>
    </source>
</reference>